<sequence>MSNGRTDVVLAVLVTSGSRLALSPREAELVLWLAQRDQSKVGFGMVGFDLSEIPWTLENFDEEKAFMLKIIEGAQAKLGWNVLDFGTPPDVLCGDLEQIHMLVLNLTAEDLIKAPQMKIKHHLNTSFDEQMAIELNKCEKHGVLLTEYGCFVCNNLP</sequence>
<comment type="caution">
    <text evidence="1">The sequence shown here is derived from an EMBL/GenBank/DDBJ whole genome shotgun (WGS) entry which is preliminary data.</text>
</comment>
<reference evidence="1" key="1">
    <citation type="submission" date="2018-12" db="EMBL/GenBank/DDBJ databases">
        <authorList>
            <person name="Will S."/>
            <person name="Neumann-Schaal M."/>
            <person name="Henke P."/>
        </authorList>
    </citation>
    <scope>NUCLEOTIDE SEQUENCE</scope>
    <source>
        <strain evidence="1">PCC 7102</strain>
    </source>
</reference>
<organism evidence="1 2">
    <name type="scientific">Dulcicalothrix desertica PCC 7102</name>
    <dbReference type="NCBI Taxonomy" id="232991"/>
    <lineage>
        <taxon>Bacteria</taxon>
        <taxon>Bacillati</taxon>
        <taxon>Cyanobacteriota</taxon>
        <taxon>Cyanophyceae</taxon>
        <taxon>Nostocales</taxon>
        <taxon>Calotrichaceae</taxon>
        <taxon>Dulcicalothrix</taxon>
    </lineage>
</organism>
<reference evidence="1" key="2">
    <citation type="journal article" date="2019" name="Genome Biol. Evol.">
        <title>Day and night: Metabolic profiles and evolutionary relationships of six axenic non-marine cyanobacteria.</title>
        <authorList>
            <person name="Will S.E."/>
            <person name="Henke P."/>
            <person name="Boedeker C."/>
            <person name="Huang S."/>
            <person name="Brinkmann H."/>
            <person name="Rohde M."/>
            <person name="Jarek M."/>
            <person name="Friedl T."/>
            <person name="Seufert S."/>
            <person name="Schumacher M."/>
            <person name="Overmann J."/>
            <person name="Neumann-Schaal M."/>
            <person name="Petersen J."/>
        </authorList>
    </citation>
    <scope>NUCLEOTIDE SEQUENCE [LARGE SCALE GENOMIC DNA]</scope>
    <source>
        <strain evidence="1">PCC 7102</strain>
    </source>
</reference>
<gene>
    <name evidence="1" type="ORF">DSM106972_094870</name>
</gene>
<proteinExistence type="predicted"/>
<keyword evidence="2" id="KW-1185">Reference proteome</keyword>
<evidence type="ECO:0000313" key="1">
    <source>
        <dbReference type="EMBL" id="RUS93950.1"/>
    </source>
</evidence>
<dbReference type="AlphaFoldDB" id="A0A3S1C269"/>
<accession>A0A3S1C269</accession>
<dbReference type="EMBL" id="RSCL01000053">
    <property type="protein sequence ID" value="RUS93950.1"/>
    <property type="molecule type" value="Genomic_DNA"/>
</dbReference>
<dbReference type="Proteomes" id="UP000271624">
    <property type="component" value="Unassembled WGS sequence"/>
</dbReference>
<protein>
    <submittedName>
        <fullName evidence="1">Uncharacterized protein</fullName>
    </submittedName>
</protein>
<name>A0A3S1C269_9CYAN</name>
<evidence type="ECO:0000313" key="2">
    <source>
        <dbReference type="Proteomes" id="UP000271624"/>
    </source>
</evidence>